<dbReference type="EMBL" id="SMAE01000008">
    <property type="protein sequence ID" value="TCS88503.1"/>
    <property type="molecule type" value="Genomic_DNA"/>
</dbReference>
<dbReference type="GO" id="GO:0006779">
    <property type="term" value="P:porphyrin-containing compound biosynthetic process"/>
    <property type="evidence" value="ECO:0007669"/>
    <property type="project" value="TreeGrafter"/>
</dbReference>
<reference evidence="3 4" key="1">
    <citation type="submission" date="2019-03" db="EMBL/GenBank/DDBJ databases">
        <title>Genomic Encyclopedia of Type Strains, Phase IV (KMG-IV): sequencing the most valuable type-strain genomes for metagenomic binning, comparative biology and taxonomic classification.</title>
        <authorList>
            <person name="Goeker M."/>
        </authorList>
    </citation>
    <scope>NUCLEOTIDE SEQUENCE [LARGE SCALE GENOMIC DNA]</scope>
    <source>
        <strain evidence="3 4">DSM 26752</strain>
    </source>
</reference>
<sequence>MMPPSDYADLIVKQIKNYSKFKYINDSKYGAIYFGGGTPTVLGSEGLRKILRALKNYLPLTEDCEITIETTISELSDEKIEMFYNEGVNRFSIGVQTFSDNGRATLGRLGNQEIVIEKLNQIKEIGFSFYSLIINEKATLAKTIEDSKDFYERNFEREKMFFNIISNKALDNGFEFLELTKIVKQNGDKYKYIVRRHNGEDTLPIGAGAGGYIGNTLIMNSLKMDDFREEVENTEKRRGIKVNSYYDLVKKVIGQVQMTNIDLDIVEDEKIKECVKNFMEKLVKENFVEKESDKYFLTNKGIFWGNNISNEVSNLLIKNIFIKGRYL</sequence>
<gene>
    <name evidence="3" type="ORF">EDD65_10836</name>
</gene>
<dbReference type="PROSITE" id="PS51918">
    <property type="entry name" value="RADICAL_SAM"/>
    <property type="match status" value="1"/>
</dbReference>
<dbReference type="GO" id="GO:0003824">
    <property type="term" value="F:catalytic activity"/>
    <property type="evidence" value="ECO:0007669"/>
    <property type="project" value="InterPro"/>
</dbReference>
<dbReference type="GO" id="GO:0005737">
    <property type="term" value="C:cytoplasm"/>
    <property type="evidence" value="ECO:0007669"/>
    <property type="project" value="TreeGrafter"/>
</dbReference>
<dbReference type="SUPFAM" id="SSF102114">
    <property type="entry name" value="Radical SAM enzymes"/>
    <property type="match status" value="1"/>
</dbReference>
<dbReference type="Proteomes" id="UP000294567">
    <property type="component" value="Unassembled WGS sequence"/>
</dbReference>
<dbReference type="AlphaFoldDB" id="A0A4R3KUK6"/>
<dbReference type="PANTHER" id="PTHR13932">
    <property type="entry name" value="COPROPORPHYRINIGEN III OXIDASE"/>
    <property type="match status" value="1"/>
</dbReference>
<evidence type="ECO:0000313" key="3">
    <source>
        <dbReference type="EMBL" id="TCS88503.1"/>
    </source>
</evidence>
<evidence type="ECO:0000259" key="2">
    <source>
        <dbReference type="PROSITE" id="PS51918"/>
    </source>
</evidence>
<dbReference type="Pfam" id="PF04055">
    <property type="entry name" value="Radical_SAM"/>
    <property type="match status" value="1"/>
</dbReference>
<dbReference type="PANTHER" id="PTHR13932:SF5">
    <property type="entry name" value="RADICAL S-ADENOSYL METHIONINE DOMAIN-CONTAINING PROTEIN 1, MITOCHONDRIAL"/>
    <property type="match status" value="1"/>
</dbReference>
<dbReference type="InterPro" id="IPR006638">
    <property type="entry name" value="Elp3/MiaA/NifB-like_rSAM"/>
</dbReference>
<organism evidence="3 4">
    <name type="scientific">Keratinibaculum paraultunense</name>
    <dbReference type="NCBI Taxonomy" id="1278232"/>
    <lineage>
        <taxon>Bacteria</taxon>
        <taxon>Bacillati</taxon>
        <taxon>Bacillota</taxon>
        <taxon>Tissierellia</taxon>
        <taxon>Tissierellales</taxon>
        <taxon>Tepidimicrobiaceae</taxon>
        <taxon>Keratinibaculum</taxon>
    </lineage>
</organism>
<evidence type="ECO:0000313" key="4">
    <source>
        <dbReference type="Proteomes" id="UP000294567"/>
    </source>
</evidence>
<feature type="domain" description="Radical SAM core" evidence="2">
    <location>
        <begin position="1"/>
        <end position="200"/>
    </location>
</feature>
<protein>
    <recommendedName>
        <fullName evidence="1">Heme chaperone HemW</fullName>
    </recommendedName>
</protein>
<comment type="caution">
    <text evidence="3">The sequence shown here is derived from an EMBL/GenBank/DDBJ whole genome shotgun (WGS) entry which is preliminary data.</text>
</comment>
<dbReference type="InterPro" id="IPR058240">
    <property type="entry name" value="rSAM_sf"/>
</dbReference>
<dbReference type="SMART" id="SM00729">
    <property type="entry name" value="Elp3"/>
    <property type="match status" value="1"/>
</dbReference>
<proteinExistence type="predicted"/>
<dbReference type="GO" id="GO:0051539">
    <property type="term" value="F:4 iron, 4 sulfur cluster binding"/>
    <property type="evidence" value="ECO:0007669"/>
    <property type="project" value="TreeGrafter"/>
</dbReference>
<dbReference type="InterPro" id="IPR034505">
    <property type="entry name" value="Coproporphyrinogen-III_oxidase"/>
</dbReference>
<dbReference type="InterPro" id="IPR007197">
    <property type="entry name" value="rSAM"/>
</dbReference>
<evidence type="ECO:0000256" key="1">
    <source>
        <dbReference type="ARBA" id="ARBA00017228"/>
    </source>
</evidence>
<keyword evidence="4" id="KW-1185">Reference proteome</keyword>
<accession>A0A4R3KUK6</accession>
<name>A0A4R3KUK6_9FIRM</name>